<reference evidence="2 3" key="1">
    <citation type="submission" date="2017-07" db="EMBL/GenBank/DDBJ databases">
        <title>Amycolatopsis antarcticus sp. nov., isolated from the surface of an Antarcticus brown macroalga.</title>
        <authorList>
            <person name="Wang J."/>
            <person name="Leiva S."/>
            <person name="Huang J."/>
            <person name="Huang Y."/>
        </authorList>
    </citation>
    <scope>NUCLEOTIDE SEQUENCE [LARGE SCALE GENOMIC DNA]</scope>
    <source>
        <strain evidence="2 3">AU-G6</strain>
    </source>
</reference>
<proteinExistence type="predicted"/>
<gene>
    <name evidence="2" type="ORF">CFN78_12590</name>
</gene>
<dbReference type="InterPro" id="IPR000415">
    <property type="entry name" value="Nitroreductase-like"/>
</dbReference>
<evidence type="ECO:0000313" key="2">
    <source>
        <dbReference type="EMBL" id="OZM73052.1"/>
    </source>
</evidence>
<name>A0A263D3J8_9PSEU</name>
<organism evidence="2 3">
    <name type="scientific">Amycolatopsis antarctica</name>
    <dbReference type="NCBI Taxonomy" id="1854586"/>
    <lineage>
        <taxon>Bacteria</taxon>
        <taxon>Bacillati</taxon>
        <taxon>Actinomycetota</taxon>
        <taxon>Actinomycetes</taxon>
        <taxon>Pseudonocardiales</taxon>
        <taxon>Pseudonocardiaceae</taxon>
        <taxon>Amycolatopsis</taxon>
    </lineage>
</organism>
<feature type="domain" description="Nitroreductase" evidence="1">
    <location>
        <begin position="351"/>
        <end position="526"/>
    </location>
</feature>
<dbReference type="InParanoid" id="A0A263D3J8"/>
<dbReference type="GO" id="GO:0016491">
    <property type="term" value="F:oxidoreductase activity"/>
    <property type="evidence" value="ECO:0007669"/>
    <property type="project" value="InterPro"/>
</dbReference>
<evidence type="ECO:0000313" key="3">
    <source>
        <dbReference type="Proteomes" id="UP000242444"/>
    </source>
</evidence>
<dbReference type="InterPro" id="IPR029479">
    <property type="entry name" value="Nitroreductase"/>
</dbReference>
<dbReference type="EMBL" id="NKYE01000006">
    <property type="protein sequence ID" value="OZM73052.1"/>
    <property type="molecule type" value="Genomic_DNA"/>
</dbReference>
<dbReference type="RefSeq" id="WP_094862910.1">
    <property type="nucleotide sequence ID" value="NZ_NKYE01000006.1"/>
</dbReference>
<accession>A0A263D3J8</accession>
<dbReference type="PANTHER" id="PTHR43745">
    <property type="entry name" value="NITROREDUCTASE MJ1384-RELATED"/>
    <property type="match status" value="1"/>
</dbReference>
<dbReference type="AlphaFoldDB" id="A0A263D3J8"/>
<dbReference type="Proteomes" id="UP000242444">
    <property type="component" value="Unassembled WGS sequence"/>
</dbReference>
<dbReference type="OrthoDB" id="3723182at2"/>
<dbReference type="PANTHER" id="PTHR43745:SF2">
    <property type="entry name" value="NITROREDUCTASE MJ1384-RELATED"/>
    <property type="match status" value="1"/>
</dbReference>
<sequence>MRESEEDVVDEVARYLDDVLRRAPMSPEGYEPDWADHPWQYKVYEHADRLALPPPAAGAGSLDGVLFGDAPAGHGQWSAGLMSSLLLYSYGLIGRRTRITGNPQQEGQIPYPGAVWARGSAAGGGLYPCEIYWVPGAGDRGLPGIYHYSAPHHAMNRIALGEAATRVREALGDITGPAAPSGEDAGGGYLLVTVKLWKNSFKYADFAYHCVTMDVGCLLATWHAIARSGGVSLAPRMWFAEAALDRLLNVDPLAESVFAVVPLPGAPPAPHEPPPAAAAPPVRVSEVERSARVTRWPRVERVHHAAFVEERAPRARALDPAALPDGAGDGVRALPAAEHGRLGAAPAEVLRNRKSSFGRFSANPPLPAVDLATLLAATARHPIVHPELRSPGVRTTRVVALVQHVDAVPRGVYDYAPEEHGLRAVAGCEDVSGLQQYYALSNYNLEQAAALVAIVARPHRFLGVAGARGYRLLNAEVGAIAQNLYLTAAALGVGCGAVLGFDNAALAPRLGLSGTDQWPMLLLMVGGEREGEADLASALSIVEPAAAVED</sequence>
<dbReference type="SUPFAM" id="SSF55469">
    <property type="entry name" value="FMN-dependent nitroreductase-like"/>
    <property type="match status" value="1"/>
</dbReference>
<dbReference type="InterPro" id="IPR052544">
    <property type="entry name" value="Bacteriocin_Proc_Enz"/>
</dbReference>
<protein>
    <recommendedName>
        <fullName evidence="1">Nitroreductase domain-containing protein</fullName>
    </recommendedName>
</protein>
<evidence type="ECO:0000259" key="1">
    <source>
        <dbReference type="Pfam" id="PF00881"/>
    </source>
</evidence>
<comment type="caution">
    <text evidence="2">The sequence shown here is derived from an EMBL/GenBank/DDBJ whole genome shotgun (WGS) entry which is preliminary data.</text>
</comment>
<keyword evidence="3" id="KW-1185">Reference proteome</keyword>
<dbReference type="Pfam" id="PF00881">
    <property type="entry name" value="Nitroreductase"/>
    <property type="match status" value="1"/>
</dbReference>
<dbReference type="Gene3D" id="3.40.109.10">
    <property type="entry name" value="NADH Oxidase"/>
    <property type="match status" value="2"/>
</dbReference>